<proteinExistence type="predicted"/>
<reference evidence="1 2" key="1">
    <citation type="journal article" date="2009" name="Environ. Microbiol.">
        <title>Genome sequences of two novel phages infecting marine roseobacters.</title>
        <authorList>
            <person name="Zhao Y."/>
            <person name="Wang K."/>
            <person name="Jiao N."/>
            <person name="Chen F."/>
        </authorList>
    </citation>
    <scope>NUCLEOTIDE SEQUENCE</scope>
    <source>
        <strain evidence="1">DSS3P2</strain>
    </source>
</reference>
<sequence length="188" mass="21722">MNVVLLQLSIFLKMKPLPQQRPFSLTSKTAINLNQGKPNETLHRRRHRTHLHCPDFRVFSILHISRYALKSLPQPRRTHMIIHSSDIQNAMPVKLFGDINLLVSPDIFLTLQFFREERTMTRNFYKKGRVIVDPYAQNGIKLEVDENINVNGIELSVLCSPEESAAIEAKVPGFSDCNNPLNQIIFYR</sequence>
<dbReference type="EMBL" id="FJ591093">
    <property type="protein sequence ID" value="ACL81270.1"/>
    <property type="molecule type" value="Genomic_DNA"/>
</dbReference>
<accession>C4NT04</accession>
<dbReference type="RefSeq" id="YP_002899012.1">
    <property type="nucleotide sequence ID" value="NC_012697.1"/>
</dbReference>
<dbReference type="Proteomes" id="UP000002341">
    <property type="component" value="Segment"/>
</dbReference>
<protein>
    <submittedName>
        <fullName evidence="1">Uncharacterized protein</fullName>
    </submittedName>
</protein>
<organism evidence="1 2">
    <name type="scientific">Silicibacter phage DSS3phi2</name>
    <dbReference type="NCBI Taxonomy" id="490912"/>
    <lineage>
        <taxon>Viruses</taxon>
        <taxon>Duplodnaviria</taxon>
        <taxon>Heunggongvirae</taxon>
        <taxon>Uroviricota</taxon>
        <taxon>Caudoviricetes</taxon>
        <taxon>Schitoviridae</taxon>
        <taxon>Rhodovirinae</taxon>
        <taxon>Aorunvirus</taxon>
        <taxon>Aorunvirus V12</taxon>
    </lineage>
</organism>
<evidence type="ECO:0000313" key="1">
    <source>
        <dbReference type="EMBL" id="ACL81270.1"/>
    </source>
</evidence>
<evidence type="ECO:0000313" key="2">
    <source>
        <dbReference type="Proteomes" id="UP000002341"/>
    </source>
</evidence>
<dbReference type="KEGG" id="vg:7874818"/>
<dbReference type="GeneID" id="7874818"/>
<name>C4NT04_9CAUD</name>